<dbReference type="Proteomes" id="UP000051220">
    <property type="component" value="Unassembled WGS sequence"/>
</dbReference>
<evidence type="ECO:0000313" key="3">
    <source>
        <dbReference type="Proteomes" id="UP000051220"/>
    </source>
</evidence>
<organism evidence="2 3">
    <name type="scientific">Verrucomicrobia subdivision 6 bacterium BACL9 MAG-120924-bin69</name>
    <dbReference type="NCBI Taxonomy" id="1655635"/>
    <lineage>
        <taxon>Bacteria</taxon>
        <taxon>Pseudomonadati</taxon>
        <taxon>Verrucomicrobiota</taxon>
        <taxon>Verrucomicrobiia</taxon>
        <taxon>Verrucomicrobiales</taxon>
        <taxon>Verrucomicrobia subdivision 6</taxon>
    </lineage>
</organism>
<accession>A0A0R2XN23</accession>
<evidence type="ECO:0000313" key="2">
    <source>
        <dbReference type="EMBL" id="KRP34542.1"/>
    </source>
</evidence>
<name>A0A0R2XN23_9BACT</name>
<feature type="chain" id="PRO_5006428061" evidence="1">
    <location>
        <begin position="21"/>
        <end position="181"/>
    </location>
</feature>
<feature type="non-terminal residue" evidence="2">
    <location>
        <position position="181"/>
    </location>
</feature>
<dbReference type="EMBL" id="LIDN01000003">
    <property type="protein sequence ID" value="KRP34542.1"/>
    <property type="molecule type" value="Genomic_DNA"/>
</dbReference>
<protein>
    <submittedName>
        <fullName evidence="2">Uncharacterized protein</fullName>
    </submittedName>
</protein>
<dbReference type="AlphaFoldDB" id="A0A0R2XN23"/>
<reference evidence="2 3" key="1">
    <citation type="submission" date="2015-10" db="EMBL/GenBank/DDBJ databases">
        <title>Metagenome-Assembled Genomes uncover a global brackish microbiome.</title>
        <authorList>
            <person name="Hugerth L.W."/>
            <person name="Larsson J."/>
            <person name="Alneberg J."/>
            <person name="Lindh M.V."/>
            <person name="Legrand C."/>
            <person name="Pinhassi J."/>
            <person name="Andersson A.F."/>
        </authorList>
    </citation>
    <scope>NUCLEOTIDE SEQUENCE [LARGE SCALE GENOMIC DNA]</scope>
    <source>
        <strain evidence="2">BACL9 MAG-120924-bin69</strain>
    </source>
</reference>
<gene>
    <name evidence="2" type="ORF">ABS33_00220</name>
</gene>
<sequence>MKITTLLLFFSLWFLAASHAAPTAPPQPVAFRVGPFRFDRPDSWRWAPPSSSFRAAQLEKKSPRGNRLTLTFSRFPSGEGGSIQANLDRWAAQFTPPPTPQPEIKKGAAGTLTLVRLEGTLRGGTPGGPAKDLPQALLLGAILESEGELVVMKLAGPAQEVAPAEKDFLQLAQSAVGLSPE</sequence>
<proteinExistence type="predicted"/>
<keyword evidence="1" id="KW-0732">Signal</keyword>
<feature type="signal peptide" evidence="1">
    <location>
        <begin position="1"/>
        <end position="20"/>
    </location>
</feature>
<evidence type="ECO:0000256" key="1">
    <source>
        <dbReference type="SAM" id="SignalP"/>
    </source>
</evidence>
<comment type="caution">
    <text evidence="2">The sequence shown here is derived from an EMBL/GenBank/DDBJ whole genome shotgun (WGS) entry which is preliminary data.</text>
</comment>